<dbReference type="InterPro" id="IPR044681">
    <property type="entry name" value="PICBP-like"/>
</dbReference>
<feature type="compositionally biased region" description="Basic and acidic residues" evidence="1">
    <location>
        <begin position="213"/>
        <end position="222"/>
    </location>
</feature>
<feature type="compositionally biased region" description="Acidic residues" evidence="1">
    <location>
        <begin position="270"/>
        <end position="281"/>
    </location>
</feature>
<feature type="compositionally biased region" description="Basic and acidic residues" evidence="1">
    <location>
        <begin position="298"/>
        <end position="312"/>
    </location>
</feature>
<feature type="region of interest" description="Disordered" evidence="1">
    <location>
        <begin position="260"/>
        <end position="314"/>
    </location>
</feature>
<sequence>MVRSKEVPKRPKDPLMTPPSKPRGFRDDGFGGSLPRNRATPTCSSTMKEAKFPGALDLAPGATDAQGPAAMRVCPYNYCSLNGHTHSPAVPLRSFLASRRRLIKTQQSMKHKGVSAFRKGSGHQRPEGKNGSPVLSAAVAKAAPLVDEEALGDFFVEVYAGPRVSSDMSCSDMSLDEMDAAVRRMEFVVFDRCGVGEDDEKGGDPAVGVDGGGRPEEDRLGFCRDSSSECSDDGASGLISGNLVEELPWMRYECDSLDDDVSEEHVQEAEVSEGQEGEDEEGRSRGSGDNHEEEADEEQKPEKSEIISDLPRETGIIAEEAGADCRVEICEEISNTMDQQEAASTVQERQHEDDEERVSDVAHKMEIAAAQACIVCAAEVCNEQQEEEDQDNILGQVIQGDASDGQGTSEEKLSNGVDEPEIPEHELDILGKVVQGDISDGQGTSEEQLSNGVCELEIPANEVAERVENVLEESPVDESSADQEAKDDRSNVESTGNLDVTEKQDMPDHESEVELYETVPSVACEEDFVEEDVTSRAVSEGEISDCSEIASPDVEMSTQPTEGGIEQDVNNVEDAFEEYGSAVNNLVDQCIPAEGTVDVIEDAQKEIEIASCNLEDASEAYGTSQESSQEVDFLCVDAAAQMEPEPEVTNCKLEDSSEEYGIAQESSQDVKPVCVDAAAQTEPEPEVTNCKLEDSSEESGIAQESTQDVKPVCVDAAAQMEPETRNCNLEDASAEAGITGETVHDDNLVYVGEVAQVQSGVDTSELVDTSEESGIAHEIGEDDNSAYVSNDAQSDSGIATCELGEESATVQEADQDQNCTDVNGGYTHESELTACELAEASEACDITQEAIQDDSISDVSDGAQKESEIIACKSEHACEESHIIQEGGEDVNTACEESDIIQEGGADDNTAGVRTGALKEPKIMASELADACEVCITEEANLSPVVQIPEHNYDLSATDGHGEPQNLPAEDTVAKEFSIDDMCNVFSGMNLKGDIYVDPTESEICPRNRRIVAGRRRMPEEDEYMRGFNPRAPNFLPLESDPDAEKVDLKHQTAEDRKNAEEWMIDYALRRAVNNLGPARKKKVELLVQAFETVLPQDEKKSISPTRPAQACN</sequence>
<feature type="region of interest" description="Disordered" evidence="1">
    <location>
        <begin position="679"/>
        <end position="708"/>
    </location>
</feature>
<dbReference type="GO" id="GO:0005516">
    <property type="term" value="F:calmodulin binding"/>
    <property type="evidence" value="ECO:0007669"/>
    <property type="project" value="InterPro"/>
</dbReference>
<feature type="region of interest" description="Disordered" evidence="1">
    <location>
        <begin position="198"/>
        <end position="239"/>
    </location>
</feature>
<feature type="region of interest" description="Disordered" evidence="1">
    <location>
        <begin position="384"/>
        <end position="514"/>
    </location>
</feature>
<feature type="region of interest" description="Disordered" evidence="1">
    <location>
        <begin position="107"/>
        <end position="132"/>
    </location>
</feature>
<accession>A0A9R0QAB0</accession>
<dbReference type="Gramene" id="TRITD1Av1G154950.6">
    <property type="protein sequence ID" value="TRITD1Av1G154950.6"/>
    <property type="gene ID" value="TRITD1Av1G154950"/>
</dbReference>
<feature type="compositionally biased region" description="Basic and acidic residues" evidence="1">
    <location>
        <begin position="500"/>
        <end position="512"/>
    </location>
</feature>
<gene>
    <name evidence="3" type="ORF">TRITD_1Av1G154950</name>
</gene>
<dbReference type="Proteomes" id="UP000324705">
    <property type="component" value="Chromosome 1A"/>
</dbReference>
<organism evidence="3 4">
    <name type="scientific">Triticum turgidum subsp. durum</name>
    <name type="common">Durum wheat</name>
    <name type="synonym">Triticum durum</name>
    <dbReference type="NCBI Taxonomy" id="4567"/>
    <lineage>
        <taxon>Eukaryota</taxon>
        <taxon>Viridiplantae</taxon>
        <taxon>Streptophyta</taxon>
        <taxon>Embryophyta</taxon>
        <taxon>Tracheophyta</taxon>
        <taxon>Spermatophyta</taxon>
        <taxon>Magnoliopsida</taxon>
        <taxon>Liliopsida</taxon>
        <taxon>Poales</taxon>
        <taxon>Poaceae</taxon>
        <taxon>BOP clade</taxon>
        <taxon>Pooideae</taxon>
        <taxon>Triticodae</taxon>
        <taxon>Triticeae</taxon>
        <taxon>Triticinae</taxon>
        <taxon>Triticum</taxon>
    </lineage>
</organism>
<dbReference type="Pfam" id="PF07839">
    <property type="entry name" value="CaM_binding"/>
    <property type="match status" value="1"/>
</dbReference>
<dbReference type="SMART" id="SM01054">
    <property type="entry name" value="CaM_binding"/>
    <property type="match status" value="1"/>
</dbReference>
<evidence type="ECO:0000313" key="4">
    <source>
        <dbReference type="Proteomes" id="UP000324705"/>
    </source>
</evidence>
<evidence type="ECO:0000313" key="3">
    <source>
        <dbReference type="EMBL" id="VAH06898.1"/>
    </source>
</evidence>
<evidence type="ECO:0000256" key="1">
    <source>
        <dbReference type="SAM" id="MobiDB-lite"/>
    </source>
</evidence>
<feature type="region of interest" description="Disordered" evidence="1">
    <location>
        <begin position="530"/>
        <end position="565"/>
    </location>
</feature>
<name>A0A9R0QAB0_TRITD</name>
<feature type="domain" description="Calmodulin-binding" evidence="2">
    <location>
        <begin position="985"/>
        <end position="1096"/>
    </location>
</feature>
<feature type="compositionally biased region" description="Polar residues" evidence="1">
    <location>
        <begin position="337"/>
        <end position="347"/>
    </location>
</feature>
<feature type="region of interest" description="Disordered" evidence="1">
    <location>
        <begin position="337"/>
        <end position="358"/>
    </location>
</feature>
<dbReference type="PANTHER" id="PTHR33923:SF13">
    <property type="entry name" value="PLANT CALMODULIN-BINDING PROTEIN-RELATED"/>
    <property type="match status" value="1"/>
</dbReference>
<feature type="compositionally biased region" description="Basic and acidic residues" evidence="1">
    <location>
        <begin position="1"/>
        <end position="13"/>
    </location>
</feature>
<dbReference type="PANTHER" id="PTHR33923">
    <property type="entry name" value="CALMODULIN-BINDING PROTEIN-RELATED"/>
    <property type="match status" value="1"/>
</dbReference>
<feature type="compositionally biased region" description="Polar residues" evidence="1">
    <location>
        <begin position="441"/>
        <end position="451"/>
    </location>
</feature>
<reference evidence="3 4" key="1">
    <citation type="submission" date="2017-09" db="EMBL/GenBank/DDBJ databases">
        <authorList>
            <consortium name="International Durum Wheat Genome Sequencing Consortium (IDWGSC)"/>
            <person name="Milanesi L."/>
        </authorList>
    </citation>
    <scope>NUCLEOTIDE SEQUENCE [LARGE SCALE GENOMIC DNA]</scope>
    <source>
        <strain evidence="4">cv. Svevo</strain>
    </source>
</reference>
<feature type="compositionally biased region" description="Basic and acidic residues" evidence="1">
    <location>
        <begin position="348"/>
        <end position="358"/>
    </location>
</feature>
<feature type="compositionally biased region" description="Acidic residues" evidence="1">
    <location>
        <begin position="470"/>
        <end position="481"/>
    </location>
</feature>
<evidence type="ECO:0000259" key="2">
    <source>
        <dbReference type="SMART" id="SM01054"/>
    </source>
</evidence>
<keyword evidence="4" id="KW-1185">Reference proteome</keyword>
<proteinExistence type="predicted"/>
<protein>
    <recommendedName>
        <fullName evidence="2">Calmodulin-binding domain-containing protein</fullName>
    </recommendedName>
</protein>
<feature type="region of interest" description="Disordered" evidence="1">
    <location>
        <begin position="1"/>
        <end position="45"/>
    </location>
</feature>
<dbReference type="InterPro" id="IPR012417">
    <property type="entry name" value="CaM-bd_dom_pln"/>
</dbReference>
<dbReference type="EMBL" id="LT934111">
    <property type="protein sequence ID" value="VAH06898.1"/>
    <property type="molecule type" value="Genomic_DNA"/>
</dbReference>
<dbReference type="AlphaFoldDB" id="A0A9R0QAB0"/>